<proteinExistence type="predicted"/>
<dbReference type="EMBL" id="CP059733">
    <property type="protein sequence ID" value="WDE06424.1"/>
    <property type="molecule type" value="Genomic_DNA"/>
</dbReference>
<dbReference type="AlphaFoldDB" id="A0AAE9Z5H1"/>
<name>A0AAE9Z5H1_9GAMM</name>
<sequence length="82" mass="9224">MTIYEAALLYQEITEKIILDMDIAVNLSQVPEIDTSGIQLVLQLFFLAQSSNFTLTDIIHGEASARAFELLQLDVDAFNEFL</sequence>
<reference evidence="2 3" key="2">
    <citation type="journal article" date="2022" name="Mar. Drugs">
        <title>Bioassay-Guided Fractionation Leads to the Detection of Cholic Acid Generated by the Rare Thalassomonas sp.</title>
        <authorList>
            <person name="Pheiffer F."/>
            <person name="Schneider Y.K."/>
            <person name="Hansen E.H."/>
            <person name="Andersen J.H."/>
            <person name="Isaksson J."/>
            <person name="Busche T."/>
            <person name="R C."/>
            <person name="Kalinowski J."/>
            <person name="Zyl L.V."/>
            <person name="Trindade M."/>
        </authorList>
    </citation>
    <scope>NUCLEOTIDE SEQUENCE [LARGE SCALE GENOMIC DNA]</scope>
    <source>
        <strain evidence="2 3">XOM25</strain>
    </source>
</reference>
<keyword evidence="3" id="KW-1185">Reference proteome</keyword>
<feature type="domain" description="STAS" evidence="1">
    <location>
        <begin position="1"/>
        <end position="44"/>
    </location>
</feature>
<reference evidence="2 3" key="1">
    <citation type="journal article" date="2015" name="Genome Announc.">
        <title>Draft Genome Sequences of Marine Isolates of Thalassomonas viridans and Thalassomonas actiniarum.</title>
        <authorList>
            <person name="Olonade I."/>
            <person name="van Zyl L.J."/>
            <person name="Trindade M."/>
        </authorList>
    </citation>
    <scope>NUCLEOTIDE SEQUENCE [LARGE SCALE GENOMIC DNA]</scope>
    <source>
        <strain evidence="2 3">XOM25</strain>
    </source>
</reference>
<gene>
    <name evidence="2" type="ORF">SG34_005755</name>
</gene>
<accession>A0AAE9Z5H1</accession>
<evidence type="ECO:0000313" key="3">
    <source>
        <dbReference type="Proteomes" id="UP000032352"/>
    </source>
</evidence>
<protein>
    <recommendedName>
        <fullName evidence="1">STAS domain-containing protein</fullName>
    </recommendedName>
</protein>
<dbReference type="InterPro" id="IPR036513">
    <property type="entry name" value="STAS_dom_sf"/>
</dbReference>
<organism evidence="2 3">
    <name type="scientific">Thalassomonas viridans</name>
    <dbReference type="NCBI Taxonomy" id="137584"/>
    <lineage>
        <taxon>Bacteria</taxon>
        <taxon>Pseudomonadati</taxon>
        <taxon>Pseudomonadota</taxon>
        <taxon>Gammaproteobacteria</taxon>
        <taxon>Alteromonadales</taxon>
        <taxon>Colwelliaceae</taxon>
        <taxon>Thalassomonas</taxon>
    </lineage>
</organism>
<dbReference type="SUPFAM" id="SSF52091">
    <property type="entry name" value="SpoIIaa-like"/>
    <property type="match status" value="1"/>
</dbReference>
<dbReference type="PROSITE" id="PS50801">
    <property type="entry name" value="STAS"/>
    <property type="match status" value="1"/>
</dbReference>
<dbReference type="RefSeq" id="WP_152647449.1">
    <property type="nucleotide sequence ID" value="NZ_CP059733.1"/>
</dbReference>
<evidence type="ECO:0000313" key="2">
    <source>
        <dbReference type="EMBL" id="WDE06424.1"/>
    </source>
</evidence>
<dbReference type="KEGG" id="tvd:SG34_005755"/>
<dbReference type="Proteomes" id="UP000032352">
    <property type="component" value="Chromosome"/>
</dbReference>
<dbReference type="InterPro" id="IPR002645">
    <property type="entry name" value="STAS_dom"/>
</dbReference>
<evidence type="ECO:0000259" key="1">
    <source>
        <dbReference type="PROSITE" id="PS50801"/>
    </source>
</evidence>